<sequence>MKVLAVAVTALALGLGACANQTPTQQRVTTGAAVGALGGAAIGGIAGGGKGALIGATVGGIGGAAVAGATAPREDCVAYDRYGRPYRVACN</sequence>
<gene>
    <name evidence="2" type="ORF">CXZ10_12880</name>
</gene>
<feature type="signal peptide" evidence="1">
    <location>
        <begin position="1"/>
        <end position="19"/>
    </location>
</feature>
<evidence type="ECO:0000313" key="2">
    <source>
        <dbReference type="EMBL" id="PKR88999.1"/>
    </source>
</evidence>
<accession>A0A1I4WCY2</accession>
<evidence type="ECO:0000313" key="3">
    <source>
        <dbReference type="Proteomes" id="UP000233491"/>
    </source>
</evidence>
<evidence type="ECO:0000256" key="1">
    <source>
        <dbReference type="SAM" id="SignalP"/>
    </source>
</evidence>
<dbReference type="PROSITE" id="PS51257">
    <property type="entry name" value="PROKAR_LIPOPROTEIN"/>
    <property type="match status" value="1"/>
</dbReference>
<dbReference type="EMBL" id="PJNW01000009">
    <property type="protein sequence ID" value="PKR88999.1"/>
    <property type="molecule type" value="Genomic_DNA"/>
</dbReference>
<keyword evidence="3" id="KW-1185">Reference proteome</keyword>
<dbReference type="AlphaFoldDB" id="A0A1I4WCY2"/>
<organism evidence="2 3">
    <name type="scientific">Pleomorphomonas diazotrophica</name>
    <dbReference type="NCBI Taxonomy" id="1166257"/>
    <lineage>
        <taxon>Bacteria</taxon>
        <taxon>Pseudomonadati</taxon>
        <taxon>Pseudomonadota</taxon>
        <taxon>Alphaproteobacteria</taxon>
        <taxon>Hyphomicrobiales</taxon>
        <taxon>Pleomorphomonadaceae</taxon>
        <taxon>Pleomorphomonas</taxon>
    </lineage>
</organism>
<reference evidence="2 3" key="1">
    <citation type="submission" date="2017-12" db="EMBL/GenBank/DDBJ databases">
        <title>Anaerobic carbon monoxide metabolism by Pleomorphomonas carboxyditropha sp. nov., a new mesophilic hydrogenogenic carboxidotroph.</title>
        <authorList>
            <person name="Esquivel-Elizondo S."/>
            <person name="Krajmalnik-Brown R."/>
        </authorList>
    </citation>
    <scope>NUCLEOTIDE SEQUENCE [LARGE SCALE GENOMIC DNA]</scope>
    <source>
        <strain evidence="2 3">R5-392</strain>
    </source>
</reference>
<dbReference type="RefSeq" id="WP_101289743.1">
    <property type="nucleotide sequence ID" value="NZ_FOUQ01000016.1"/>
</dbReference>
<name>A0A1I4WCY2_9HYPH</name>
<comment type="caution">
    <text evidence="2">The sequence shown here is derived from an EMBL/GenBank/DDBJ whole genome shotgun (WGS) entry which is preliminary data.</text>
</comment>
<dbReference type="Proteomes" id="UP000233491">
    <property type="component" value="Unassembled WGS sequence"/>
</dbReference>
<feature type="chain" id="PRO_5015065860" description="Bacteriocin" evidence="1">
    <location>
        <begin position="20"/>
        <end position="91"/>
    </location>
</feature>
<keyword evidence="1" id="KW-0732">Signal</keyword>
<protein>
    <recommendedName>
        <fullName evidence="4">Bacteriocin</fullName>
    </recommendedName>
</protein>
<proteinExistence type="predicted"/>
<evidence type="ECO:0008006" key="4">
    <source>
        <dbReference type="Google" id="ProtNLM"/>
    </source>
</evidence>